<feature type="repeat" description="WD" evidence="14">
    <location>
        <begin position="52"/>
        <end position="86"/>
    </location>
</feature>
<dbReference type="PANTHER" id="PTHR11024">
    <property type="entry name" value="NUCLEAR PORE COMPLEX PROTEIN SEC13 / SEH1 FAMILY MEMBER"/>
    <property type="match status" value="1"/>
</dbReference>
<dbReference type="PANTHER" id="PTHR11024:SF2">
    <property type="entry name" value="PROTEIN SEC13 HOMOLOG"/>
    <property type="match status" value="1"/>
</dbReference>
<dbReference type="Gene3D" id="2.130.10.10">
    <property type="entry name" value="YVTN repeat-like/Quinoprotein amine dehydrogenase"/>
    <property type="match status" value="1"/>
</dbReference>
<dbReference type="PROSITE" id="PS50082">
    <property type="entry name" value="WD_REPEATS_2"/>
    <property type="match status" value="3"/>
</dbReference>
<keyword evidence="11" id="KW-0906">Nuclear pore complex</keyword>
<evidence type="ECO:0000256" key="7">
    <source>
        <dbReference type="ARBA" id="ARBA00022737"/>
    </source>
</evidence>
<dbReference type="GO" id="GO:0032008">
    <property type="term" value="P:positive regulation of TOR signaling"/>
    <property type="evidence" value="ECO:0007669"/>
    <property type="project" value="TreeGrafter"/>
</dbReference>
<dbReference type="GO" id="GO:0032527">
    <property type="term" value="P:protein exit from endoplasmic reticulum"/>
    <property type="evidence" value="ECO:0007669"/>
    <property type="project" value="TreeGrafter"/>
</dbReference>
<evidence type="ECO:0000256" key="5">
    <source>
        <dbReference type="ARBA" id="ARBA00022448"/>
    </source>
</evidence>
<keyword evidence="8" id="KW-0509">mRNA transport</keyword>
<evidence type="ECO:0000256" key="2">
    <source>
        <dbReference type="ARBA" id="ARBA00004567"/>
    </source>
</evidence>
<dbReference type="InterPro" id="IPR036322">
    <property type="entry name" value="WD40_repeat_dom_sf"/>
</dbReference>
<reference evidence="17" key="1">
    <citation type="submission" date="2025-08" db="UniProtKB">
        <authorList>
            <consortium name="RefSeq"/>
        </authorList>
    </citation>
    <scope>IDENTIFICATION</scope>
</reference>
<evidence type="ECO:0000256" key="15">
    <source>
        <dbReference type="SAM" id="MobiDB-lite"/>
    </source>
</evidence>
<evidence type="ECO:0000256" key="11">
    <source>
        <dbReference type="ARBA" id="ARBA00023132"/>
    </source>
</evidence>
<evidence type="ECO:0000256" key="10">
    <source>
        <dbReference type="ARBA" id="ARBA00023010"/>
    </source>
</evidence>
<dbReference type="Pfam" id="PF00400">
    <property type="entry name" value="WD40"/>
    <property type="match status" value="5"/>
</dbReference>
<evidence type="ECO:0000256" key="9">
    <source>
        <dbReference type="ARBA" id="ARBA00022927"/>
    </source>
</evidence>
<dbReference type="GO" id="GO:0090114">
    <property type="term" value="P:COPII-coated vesicle budding"/>
    <property type="evidence" value="ECO:0007669"/>
    <property type="project" value="TreeGrafter"/>
</dbReference>
<keyword evidence="16" id="KW-1185">Reference proteome</keyword>
<dbReference type="InterPro" id="IPR001680">
    <property type="entry name" value="WD40_rpt"/>
</dbReference>
<dbReference type="SUPFAM" id="SSF50978">
    <property type="entry name" value="WD40 repeat-like"/>
    <property type="match status" value="1"/>
</dbReference>
<dbReference type="InterPro" id="IPR015943">
    <property type="entry name" value="WD40/YVTN_repeat-like_dom_sf"/>
</dbReference>
<feature type="region of interest" description="Disordered" evidence="15">
    <location>
        <begin position="307"/>
        <end position="357"/>
    </location>
</feature>
<keyword evidence="10" id="KW-0811">Translocation</keyword>
<evidence type="ECO:0000256" key="1">
    <source>
        <dbReference type="ARBA" id="ARBA00004371"/>
    </source>
</evidence>
<accession>A0AB40AAH9</accession>
<dbReference type="GO" id="GO:0051028">
    <property type="term" value="P:mRNA transport"/>
    <property type="evidence" value="ECO:0007669"/>
    <property type="project" value="UniProtKB-KW"/>
</dbReference>
<feature type="repeat" description="WD" evidence="14">
    <location>
        <begin position="208"/>
        <end position="244"/>
    </location>
</feature>
<evidence type="ECO:0000256" key="14">
    <source>
        <dbReference type="PROSITE-ProRule" id="PRU00221"/>
    </source>
</evidence>
<evidence type="ECO:0000313" key="16">
    <source>
        <dbReference type="Proteomes" id="UP001652628"/>
    </source>
</evidence>
<sequence length="357" mass="39711">MVSLLQEIDTEHEDMVHHAALDFYGLLLATCSSDGSVRIFHSRKNNKALAELKGHQGPVWQVAWAHPKFGNILASCSYDRKVIVWKSTTPRDWTKLYEYSNHDSSVNSVDFAPSEYGLVLACASSDGSISVLTCNTEYGVWDAKKIPNAHTIGVNAISWCPAQAPDPAFDQRVTSRSTAVKRLVSGGCDNLVKIWREDNDRWVEEHRLEAHSDWVRDVAWAPSIGLPRSQIATASQDRHVIVWSSNSDLSQWTSSVLHTFDDAVWSISWSTTGNILAVTGGDNNVTLWKENTEGQWIRINYESGTAIQSKQPSHLPHSHSQQQQQAPQQHQQQAPLHPGPSSDSEHSSNLSNSQLSN</sequence>
<name>A0AB40AAH9_DROSZ</name>
<keyword evidence="5" id="KW-0813">Transport</keyword>
<dbReference type="GO" id="GO:0005198">
    <property type="term" value="F:structural molecule activity"/>
    <property type="evidence" value="ECO:0007669"/>
    <property type="project" value="InterPro"/>
</dbReference>
<dbReference type="GO" id="GO:0005764">
    <property type="term" value="C:lysosome"/>
    <property type="evidence" value="ECO:0007669"/>
    <property type="project" value="UniProtKB-SubCell"/>
</dbReference>
<organism evidence="16 17">
    <name type="scientific">Drosophila suzukii</name>
    <name type="common">Spotted-wing drosophila fruit fly</name>
    <dbReference type="NCBI Taxonomy" id="28584"/>
    <lineage>
        <taxon>Eukaryota</taxon>
        <taxon>Metazoa</taxon>
        <taxon>Ecdysozoa</taxon>
        <taxon>Arthropoda</taxon>
        <taxon>Hexapoda</taxon>
        <taxon>Insecta</taxon>
        <taxon>Pterygota</taxon>
        <taxon>Neoptera</taxon>
        <taxon>Endopterygota</taxon>
        <taxon>Diptera</taxon>
        <taxon>Brachycera</taxon>
        <taxon>Muscomorpha</taxon>
        <taxon>Ephydroidea</taxon>
        <taxon>Drosophilidae</taxon>
        <taxon>Drosophila</taxon>
        <taxon>Sophophora</taxon>
    </lineage>
</organism>
<keyword evidence="13" id="KW-0539">Nucleus</keyword>
<feature type="repeat" description="WD" evidence="14">
    <location>
        <begin position="257"/>
        <end position="289"/>
    </location>
</feature>
<dbReference type="AlphaFoldDB" id="A0AB40AAH9"/>
<keyword evidence="6 14" id="KW-0853">WD repeat</keyword>
<dbReference type="SMART" id="SM00320">
    <property type="entry name" value="WD40"/>
    <property type="match status" value="6"/>
</dbReference>
<evidence type="ECO:0000256" key="8">
    <source>
        <dbReference type="ARBA" id="ARBA00022816"/>
    </source>
</evidence>
<evidence type="ECO:0000256" key="4">
    <source>
        <dbReference type="ARBA" id="ARBA00019195"/>
    </source>
</evidence>
<keyword evidence="9" id="KW-0653">Protein transport</keyword>
<comment type="similarity">
    <text evidence="3">Belongs to the WD repeat SEC13 family.</text>
</comment>
<dbReference type="RefSeq" id="XP_036674738.2">
    <property type="nucleotide sequence ID" value="XM_036818843.3"/>
</dbReference>
<dbReference type="GO" id="GO:0030127">
    <property type="term" value="C:COPII vesicle coat"/>
    <property type="evidence" value="ECO:0007669"/>
    <property type="project" value="TreeGrafter"/>
</dbReference>
<evidence type="ECO:0000256" key="12">
    <source>
        <dbReference type="ARBA" id="ARBA00023228"/>
    </source>
</evidence>
<dbReference type="GeneID" id="108015827"/>
<keyword evidence="12" id="KW-0458">Lysosome</keyword>
<evidence type="ECO:0000313" key="17">
    <source>
        <dbReference type="RefSeq" id="XP_036674738.2"/>
    </source>
</evidence>
<dbReference type="InterPro" id="IPR037363">
    <property type="entry name" value="Sec13/Seh1_fam"/>
</dbReference>
<keyword evidence="7" id="KW-0677">Repeat</keyword>
<evidence type="ECO:0000256" key="6">
    <source>
        <dbReference type="ARBA" id="ARBA00022574"/>
    </source>
</evidence>
<dbReference type="PROSITE" id="PS50294">
    <property type="entry name" value="WD_REPEATS_REGION"/>
    <property type="match status" value="1"/>
</dbReference>
<feature type="compositionally biased region" description="Low complexity" evidence="15">
    <location>
        <begin position="347"/>
        <end position="357"/>
    </location>
</feature>
<dbReference type="GO" id="GO:0006606">
    <property type="term" value="P:protein import into nucleus"/>
    <property type="evidence" value="ECO:0007669"/>
    <property type="project" value="TreeGrafter"/>
</dbReference>
<proteinExistence type="inferred from homology"/>
<protein>
    <recommendedName>
        <fullName evidence="4">Protein SEC13 homolog</fullName>
    </recommendedName>
</protein>
<evidence type="ECO:0000256" key="13">
    <source>
        <dbReference type="ARBA" id="ARBA00023242"/>
    </source>
</evidence>
<evidence type="ECO:0000256" key="3">
    <source>
        <dbReference type="ARBA" id="ARBA00010102"/>
    </source>
</evidence>
<dbReference type="GO" id="GO:0031080">
    <property type="term" value="C:nuclear pore outer ring"/>
    <property type="evidence" value="ECO:0007669"/>
    <property type="project" value="TreeGrafter"/>
</dbReference>
<dbReference type="Proteomes" id="UP001652628">
    <property type="component" value="Chromosome 3"/>
</dbReference>
<comment type="subcellular location">
    <subcellularLocation>
        <location evidence="1">Lysosome</location>
    </subcellularLocation>
    <subcellularLocation>
        <location evidence="2">Nucleus</location>
        <location evidence="2">Nuclear pore complex</location>
    </subcellularLocation>
</comment>
<feature type="compositionally biased region" description="Low complexity" evidence="15">
    <location>
        <begin position="308"/>
        <end position="336"/>
    </location>
</feature>
<gene>
    <name evidence="17" type="primary">Sec13</name>
</gene>